<dbReference type="AlphaFoldDB" id="A0A7W8XYP6"/>
<evidence type="ECO:0000313" key="2">
    <source>
        <dbReference type="Proteomes" id="UP000549882"/>
    </source>
</evidence>
<name>A0A7W8XYP6_9HYPH</name>
<gene>
    <name evidence="1" type="ORF">GGD50_006449</name>
</gene>
<protein>
    <submittedName>
        <fullName evidence="1">Uncharacterized protein</fullName>
    </submittedName>
</protein>
<dbReference type="RefSeq" id="WP_246451653.1">
    <property type="nucleotide sequence ID" value="NZ_JACHBI010000025.1"/>
</dbReference>
<dbReference type="EMBL" id="JACHBI010000025">
    <property type="protein sequence ID" value="MBB5577794.1"/>
    <property type="molecule type" value="Genomic_DNA"/>
</dbReference>
<accession>A0A7W8XYP6</accession>
<comment type="caution">
    <text evidence="1">The sequence shown here is derived from an EMBL/GenBank/DDBJ whole genome shotgun (WGS) entry which is preliminary data.</text>
</comment>
<reference evidence="1 2" key="1">
    <citation type="submission" date="2020-08" db="EMBL/GenBank/DDBJ databases">
        <title>Genomic Encyclopedia of Type Strains, Phase IV (KMG-V): Genome sequencing to study the core and pangenomes of soil and plant-associated prokaryotes.</title>
        <authorList>
            <person name="Whitman W."/>
        </authorList>
    </citation>
    <scope>NUCLEOTIDE SEQUENCE [LARGE SCALE GENOMIC DNA]</scope>
    <source>
        <strain evidence="1 2">SEMIA 4064</strain>
    </source>
</reference>
<keyword evidence="2" id="KW-1185">Reference proteome</keyword>
<dbReference type="Proteomes" id="UP000549882">
    <property type="component" value="Unassembled WGS sequence"/>
</dbReference>
<sequence length="88" mass="9482">MAGEVLDEVQRFFLLGIDKSTKAGLSRKSALQVLATLEGAMLTANVLENPSLFDDGTAALASPVGSFAEDRHFLIPYDQAMGLPWMPQ</sequence>
<organism evidence="1 2">
    <name type="scientific">Rhizobium paranaense</name>
    <dbReference type="NCBI Taxonomy" id="1650438"/>
    <lineage>
        <taxon>Bacteria</taxon>
        <taxon>Pseudomonadati</taxon>
        <taxon>Pseudomonadota</taxon>
        <taxon>Alphaproteobacteria</taxon>
        <taxon>Hyphomicrobiales</taxon>
        <taxon>Rhizobiaceae</taxon>
        <taxon>Rhizobium/Agrobacterium group</taxon>
        <taxon>Rhizobium</taxon>
    </lineage>
</organism>
<evidence type="ECO:0000313" key="1">
    <source>
        <dbReference type="EMBL" id="MBB5577794.1"/>
    </source>
</evidence>
<proteinExistence type="predicted"/>